<reference evidence="3 4" key="1">
    <citation type="submission" date="2018-05" db="EMBL/GenBank/DDBJ databases">
        <title>Amnibacterium sp. M8JJ-5, whole genome shotgun sequence.</title>
        <authorList>
            <person name="Tuo L."/>
        </authorList>
    </citation>
    <scope>NUCLEOTIDE SEQUENCE [LARGE SCALE GENOMIC DNA]</scope>
    <source>
        <strain evidence="3 4">M8JJ-5</strain>
    </source>
</reference>
<dbReference type="Proteomes" id="UP000244893">
    <property type="component" value="Unassembled WGS sequence"/>
</dbReference>
<accession>A0A2V1HNL9</accession>
<dbReference type="AlphaFoldDB" id="A0A2V1HNL9"/>
<gene>
    <name evidence="3" type="ORF">DDQ50_10395</name>
</gene>
<dbReference type="EMBL" id="QEOP01000002">
    <property type="protein sequence ID" value="PVZ94148.1"/>
    <property type="molecule type" value="Genomic_DNA"/>
</dbReference>
<organism evidence="3 4">
    <name type="scientific">Amnibacterium flavum</name>
    <dbReference type="NCBI Taxonomy" id="2173173"/>
    <lineage>
        <taxon>Bacteria</taxon>
        <taxon>Bacillati</taxon>
        <taxon>Actinomycetota</taxon>
        <taxon>Actinomycetes</taxon>
        <taxon>Micrococcales</taxon>
        <taxon>Microbacteriaceae</taxon>
        <taxon>Amnibacterium</taxon>
    </lineage>
</organism>
<keyword evidence="2" id="KW-0472">Membrane</keyword>
<feature type="transmembrane region" description="Helical" evidence="2">
    <location>
        <begin position="108"/>
        <end position="127"/>
    </location>
</feature>
<dbReference type="RefSeq" id="WP_116756662.1">
    <property type="nucleotide sequence ID" value="NZ_JBHUEX010000001.1"/>
</dbReference>
<comment type="caution">
    <text evidence="3">The sequence shown here is derived from an EMBL/GenBank/DDBJ whole genome shotgun (WGS) entry which is preliminary data.</text>
</comment>
<dbReference type="OrthoDB" id="5126290at2"/>
<keyword evidence="2" id="KW-1133">Transmembrane helix</keyword>
<evidence type="ECO:0000313" key="4">
    <source>
        <dbReference type="Proteomes" id="UP000244893"/>
    </source>
</evidence>
<feature type="compositionally biased region" description="Gly residues" evidence="1">
    <location>
        <begin position="158"/>
        <end position="168"/>
    </location>
</feature>
<keyword evidence="2" id="KW-0812">Transmembrane</keyword>
<feature type="transmembrane region" description="Helical" evidence="2">
    <location>
        <begin position="74"/>
        <end position="96"/>
    </location>
</feature>
<feature type="transmembrane region" description="Helical" evidence="2">
    <location>
        <begin position="30"/>
        <end position="53"/>
    </location>
</feature>
<keyword evidence="4" id="KW-1185">Reference proteome</keyword>
<evidence type="ECO:0000256" key="2">
    <source>
        <dbReference type="SAM" id="Phobius"/>
    </source>
</evidence>
<feature type="region of interest" description="Disordered" evidence="1">
    <location>
        <begin position="143"/>
        <end position="168"/>
    </location>
</feature>
<evidence type="ECO:0000256" key="1">
    <source>
        <dbReference type="SAM" id="MobiDB-lite"/>
    </source>
</evidence>
<evidence type="ECO:0000313" key="3">
    <source>
        <dbReference type="EMBL" id="PVZ94148.1"/>
    </source>
</evidence>
<proteinExistence type="predicted"/>
<name>A0A2V1HNL9_9MICO</name>
<protein>
    <submittedName>
        <fullName evidence="3">Uncharacterized protein</fullName>
    </submittedName>
</protein>
<sequence length="168" mass="17380">MSPKVAGILVALAAVLAAIASGWLIATPPFSVPGAILLTVATIAFAYGVFLSLRRSWQDPPWPTPRAPNLRRTMIFQLVMAIPLLVLGPISIGLTVSTALESGWTGGLAVRVAGTVLFTLSGVSSAFRVRRLIRLADEANTRRETTADECAPTSTDAGPGGRGGAGAT</sequence>